<gene>
    <name evidence="8" type="primary">carA</name>
    <name evidence="10" type="ORF">J2Z37_002585</name>
</gene>
<evidence type="ECO:0000256" key="7">
    <source>
        <dbReference type="ARBA" id="ARBA00048816"/>
    </source>
</evidence>
<dbReference type="InterPro" id="IPR017926">
    <property type="entry name" value="GATASE"/>
</dbReference>
<name>A0ABS4GR23_9BACL</name>
<comment type="pathway">
    <text evidence="8">Pyrimidine metabolism; UMP biosynthesis via de novo pathway; (S)-dihydroorotate from bicarbonate: step 1/3.</text>
</comment>
<dbReference type="InterPro" id="IPR006274">
    <property type="entry name" value="CarbamoylP_synth_ssu"/>
</dbReference>
<feature type="binding site" evidence="8">
    <location>
        <position position="285"/>
    </location>
    <ligand>
        <name>L-glutamine</name>
        <dbReference type="ChEBI" id="CHEBI:58359"/>
    </ligand>
</feature>
<feature type="region of interest" description="CPSase" evidence="8">
    <location>
        <begin position="1"/>
        <end position="164"/>
    </location>
</feature>
<feature type="domain" description="Carbamoyl-phosphate synthase small subunit N-terminal" evidence="9">
    <location>
        <begin position="1"/>
        <end position="131"/>
    </location>
</feature>
<dbReference type="EMBL" id="JAGGKT010000007">
    <property type="protein sequence ID" value="MBP1932577.1"/>
    <property type="molecule type" value="Genomic_DNA"/>
</dbReference>
<dbReference type="NCBIfam" id="TIGR01368">
    <property type="entry name" value="CPSaseIIsmall"/>
    <property type="match status" value="1"/>
</dbReference>
<comment type="function">
    <text evidence="8">Small subunit of the glutamine-dependent carbamoyl phosphate synthetase (CPSase). CPSase catalyzes the formation of carbamoyl phosphate from the ammonia moiety of glutamine, carbonate, and phosphate donated by ATP, constituting the first step of 2 biosynthetic pathways, one leading to arginine and/or urea and the other to pyrimidine nucleotides. The small subunit (glutamine amidotransferase) binds and cleaves glutamine to supply the large subunit with the substrate ammonia.</text>
</comment>
<protein>
    <recommendedName>
        <fullName evidence="8">Carbamoyl phosphate synthase small chain</fullName>
        <ecNumber evidence="8">6.3.5.5</ecNumber>
    </recommendedName>
    <alternativeName>
        <fullName evidence="8">Carbamoyl phosphate synthetase glutamine chain</fullName>
    </alternativeName>
</protein>
<accession>A0ABS4GR23</accession>
<evidence type="ECO:0000256" key="4">
    <source>
        <dbReference type="ARBA" id="ARBA00022741"/>
    </source>
</evidence>
<dbReference type="CDD" id="cd01744">
    <property type="entry name" value="GATase1_CPSase"/>
    <property type="match status" value="1"/>
</dbReference>
<dbReference type="Gene3D" id="3.50.30.20">
    <property type="entry name" value="Carbamoyl-phosphate synthase small subunit, N-terminal domain"/>
    <property type="match status" value="1"/>
</dbReference>
<keyword evidence="8" id="KW-0055">Arginine biosynthesis</keyword>
<keyword evidence="3 8" id="KW-0436">Ligase</keyword>
<dbReference type="SUPFAM" id="SSF52021">
    <property type="entry name" value="Carbamoyl phosphate synthetase, small subunit N-terminal domain"/>
    <property type="match status" value="1"/>
</dbReference>
<evidence type="ECO:0000313" key="10">
    <source>
        <dbReference type="EMBL" id="MBP1932577.1"/>
    </source>
</evidence>
<evidence type="ECO:0000256" key="3">
    <source>
        <dbReference type="ARBA" id="ARBA00022598"/>
    </source>
</evidence>
<proteinExistence type="inferred from homology"/>
<dbReference type="HAMAP" id="MF_01209">
    <property type="entry name" value="CPSase_S_chain"/>
    <property type="match status" value="1"/>
</dbReference>
<keyword evidence="11" id="KW-1185">Reference proteome</keyword>
<evidence type="ECO:0000313" key="11">
    <source>
        <dbReference type="Proteomes" id="UP001519343"/>
    </source>
</evidence>
<dbReference type="InterPro" id="IPR002474">
    <property type="entry name" value="CarbamoylP_synth_ssu_N"/>
</dbReference>
<dbReference type="InterPro" id="IPR029062">
    <property type="entry name" value="Class_I_gatase-like"/>
</dbReference>
<comment type="similarity">
    <text evidence="2 8">Belongs to the CarA family.</text>
</comment>
<dbReference type="SMART" id="SM01097">
    <property type="entry name" value="CPSase_sm_chain"/>
    <property type="match status" value="1"/>
</dbReference>
<keyword evidence="4 8" id="KW-0547">Nucleotide-binding</keyword>
<evidence type="ECO:0000256" key="5">
    <source>
        <dbReference type="ARBA" id="ARBA00022840"/>
    </source>
</evidence>
<feature type="active site" evidence="8">
    <location>
        <position position="327"/>
    </location>
</feature>
<comment type="catalytic activity">
    <reaction evidence="7 8">
        <text>hydrogencarbonate + L-glutamine + 2 ATP + H2O = carbamoyl phosphate + L-glutamate + 2 ADP + phosphate + 2 H(+)</text>
        <dbReference type="Rhea" id="RHEA:18633"/>
        <dbReference type="ChEBI" id="CHEBI:15377"/>
        <dbReference type="ChEBI" id="CHEBI:15378"/>
        <dbReference type="ChEBI" id="CHEBI:17544"/>
        <dbReference type="ChEBI" id="CHEBI:29985"/>
        <dbReference type="ChEBI" id="CHEBI:30616"/>
        <dbReference type="ChEBI" id="CHEBI:43474"/>
        <dbReference type="ChEBI" id="CHEBI:58228"/>
        <dbReference type="ChEBI" id="CHEBI:58359"/>
        <dbReference type="ChEBI" id="CHEBI:456216"/>
        <dbReference type="EC" id="6.3.5.5"/>
    </reaction>
</comment>
<feature type="active site" evidence="8">
    <location>
        <position position="325"/>
    </location>
</feature>
<dbReference type="NCBIfam" id="NF009475">
    <property type="entry name" value="PRK12838.1"/>
    <property type="match status" value="1"/>
</dbReference>
<dbReference type="SUPFAM" id="SSF52317">
    <property type="entry name" value="Class I glutamine amidotransferase-like"/>
    <property type="match status" value="1"/>
</dbReference>
<evidence type="ECO:0000256" key="1">
    <source>
        <dbReference type="ARBA" id="ARBA00005077"/>
    </source>
</evidence>
<dbReference type="GO" id="GO:0004088">
    <property type="term" value="F:carbamoyl-phosphate synthase (glutamine-hydrolyzing) activity"/>
    <property type="evidence" value="ECO:0007669"/>
    <property type="project" value="UniProtKB-EC"/>
</dbReference>
<evidence type="ECO:0000259" key="9">
    <source>
        <dbReference type="SMART" id="SM01097"/>
    </source>
</evidence>
<dbReference type="PANTHER" id="PTHR43418">
    <property type="entry name" value="MULTIFUNCTIONAL TRYPTOPHAN BIOSYNTHESIS PROTEIN-RELATED"/>
    <property type="match status" value="1"/>
</dbReference>
<dbReference type="Proteomes" id="UP001519343">
    <property type="component" value="Unassembled WGS sequence"/>
</dbReference>
<dbReference type="PRINTS" id="PR00099">
    <property type="entry name" value="CPSGATASE"/>
</dbReference>
<dbReference type="PRINTS" id="PR00097">
    <property type="entry name" value="ANTSNTHASEII"/>
</dbReference>
<feature type="binding site" evidence="8">
    <location>
        <position position="284"/>
    </location>
    <ligand>
        <name>L-glutamine</name>
        <dbReference type="ChEBI" id="CHEBI:58359"/>
    </ligand>
</feature>
<evidence type="ECO:0000256" key="8">
    <source>
        <dbReference type="HAMAP-Rule" id="MF_01209"/>
    </source>
</evidence>
<organism evidence="10 11">
    <name type="scientific">Ammoniphilus resinae</name>
    <dbReference type="NCBI Taxonomy" id="861532"/>
    <lineage>
        <taxon>Bacteria</taxon>
        <taxon>Bacillati</taxon>
        <taxon>Bacillota</taxon>
        <taxon>Bacilli</taxon>
        <taxon>Bacillales</taxon>
        <taxon>Paenibacillaceae</taxon>
        <taxon>Aneurinibacillus group</taxon>
        <taxon>Ammoniphilus</taxon>
    </lineage>
</organism>
<reference evidence="10 11" key="1">
    <citation type="submission" date="2021-03" db="EMBL/GenBank/DDBJ databases">
        <title>Genomic Encyclopedia of Type Strains, Phase IV (KMG-IV): sequencing the most valuable type-strain genomes for metagenomic binning, comparative biology and taxonomic classification.</title>
        <authorList>
            <person name="Goeker M."/>
        </authorList>
    </citation>
    <scope>NUCLEOTIDE SEQUENCE [LARGE SCALE GENOMIC DNA]</scope>
    <source>
        <strain evidence="10 11">DSM 24738</strain>
    </source>
</reference>
<dbReference type="InterPro" id="IPR036480">
    <property type="entry name" value="CarbP_synth_ssu_N_sf"/>
</dbReference>
<keyword evidence="8" id="KW-0028">Amino-acid biosynthesis</keyword>
<feature type="binding site" evidence="8">
    <location>
        <position position="244"/>
    </location>
    <ligand>
        <name>L-glutamine</name>
        <dbReference type="ChEBI" id="CHEBI:58359"/>
    </ligand>
</feature>
<feature type="binding site" evidence="8">
    <location>
        <position position="215"/>
    </location>
    <ligand>
        <name>L-glutamine</name>
        <dbReference type="ChEBI" id="CHEBI:58359"/>
    </ligand>
</feature>
<dbReference type="PANTHER" id="PTHR43418:SF7">
    <property type="entry name" value="CARBAMOYL-PHOSPHATE SYNTHASE SMALL CHAIN"/>
    <property type="match status" value="1"/>
</dbReference>
<comment type="subunit">
    <text evidence="8">Composed of two chains; the small (or glutamine) chain promotes the hydrolysis of glutamine to ammonia, which is used by the large (or ammonia) chain to synthesize carbamoyl phosphate. Tetramer of heterodimers (alpha,beta)4.</text>
</comment>
<sequence length="355" mass="38899">MKGYLVLSTGDVFEGTLFGKQEACEGEIVFNTGMTGYQEVLTDPSYSGQIVTFTYPLIGNYGVNHIDHESVFPACKGLVVGELCQVPSHYQSSLSLAEMAEKFGLGGISGVDTRAVTHIVRTQGLVFGRITTNPEDLPKASEPLMDQVAAVSTKEKETYPGNGPHVVMLDFGYKKSILDCLLEKGCKVTVVPYHTSLKEVAALNPDGIMLSNGPGDPLEMQPYLKEIKKIIEAYPTFGICLGHQVISLVYGCETARLPYGHRGSNHPVKHVESGKVYMTSQNHGYMVKEDSVNPKVLKVSYINVNDKTVEGLQHLFLPISTVQFHPEAHPGPSDTDHLFEQFIQQCQNIGEKSYA</sequence>
<dbReference type="RefSeq" id="WP_209810624.1">
    <property type="nucleotide sequence ID" value="NZ_JAGGKT010000007.1"/>
</dbReference>
<dbReference type="Pfam" id="PF00988">
    <property type="entry name" value="CPSase_sm_chain"/>
    <property type="match status" value="1"/>
</dbReference>
<dbReference type="Pfam" id="PF00117">
    <property type="entry name" value="GATase"/>
    <property type="match status" value="1"/>
</dbReference>
<dbReference type="InterPro" id="IPR035686">
    <property type="entry name" value="CPSase_GATase1"/>
</dbReference>
<evidence type="ECO:0000256" key="6">
    <source>
        <dbReference type="ARBA" id="ARBA00022962"/>
    </source>
</evidence>
<dbReference type="InterPro" id="IPR050472">
    <property type="entry name" value="Anth_synth/Amidotransfase"/>
</dbReference>
<dbReference type="EC" id="6.3.5.5" evidence="8"/>
<feature type="binding site" evidence="8">
    <location>
        <position position="45"/>
    </location>
    <ligand>
        <name>L-glutamine</name>
        <dbReference type="ChEBI" id="CHEBI:58359"/>
    </ligand>
</feature>
<comment type="pathway">
    <text evidence="1 8">Amino-acid biosynthesis; L-arginine biosynthesis; carbamoyl phosphate from bicarbonate: step 1/1.</text>
</comment>
<dbReference type="Gene3D" id="3.40.50.880">
    <property type="match status" value="1"/>
</dbReference>
<dbReference type="PRINTS" id="PR00096">
    <property type="entry name" value="GATASE"/>
</dbReference>
<keyword evidence="5 8" id="KW-0067">ATP-binding</keyword>
<evidence type="ECO:0000256" key="2">
    <source>
        <dbReference type="ARBA" id="ARBA00007800"/>
    </source>
</evidence>
<feature type="active site" description="Nucleophile" evidence="8">
    <location>
        <position position="240"/>
    </location>
</feature>
<comment type="catalytic activity">
    <reaction evidence="8">
        <text>L-glutamine + H2O = L-glutamate + NH4(+)</text>
        <dbReference type="Rhea" id="RHEA:15889"/>
        <dbReference type="ChEBI" id="CHEBI:15377"/>
        <dbReference type="ChEBI" id="CHEBI:28938"/>
        <dbReference type="ChEBI" id="CHEBI:29985"/>
        <dbReference type="ChEBI" id="CHEBI:58359"/>
    </reaction>
</comment>
<feature type="binding site" evidence="8">
    <location>
        <position position="241"/>
    </location>
    <ligand>
        <name>L-glutamine</name>
        <dbReference type="ChEBI" id="CHEBI:58359"/>
    </ligand>
</feature>
<comment type="caution">
    <text evidence="10">The sequence shown here is derived from an EMBL/GenBank/DDBJ whole genome shotgun (WGS) entry which is preliminary data.</text>
</comment>
<dbReference type="PROSITE" id="PS51273">
    <property type="entry name" value="GATASE_TYPE_1"/>
    <property type="match status" value="1"/>
</dbReference>
<keyword evidence="8" id="KW-0665">Pyrimidine biosynthesis</keyword>
<keyword evidence="6 8" id="KW-0315">Glutamine amidotransferase</keyword>
<feature type="binding site" evidence="8">
    <location>
        <position position="213"/>
    </location>
    <ligand>
        <name>L-glutamine</name>
        <dbReference type="ChEBI" id="CHEBI:58359"/>
    </ligand>
</feature>
<feature type="binding site" evidence="8">
    <location>
        <position position="282"/>
    </location>
    <ligand>
        <name>L-glutamine</name>
        <dbReference type="ChEBI" id="CHEBI:58359"/>
    </ligand>
</feature>